<proteinExistence type="predicted"/>
<keyword evidence="1" id="KW-0732">Signal</keyword>
<keyword evidence="4" id="KW-1185">Reference proteome</keyword>
<dbReference type="SUPFAM" id="SSF54626">
    <property type="entry name" value="Chalcone isomerase"/>
    <property type="match status" value="1"/>
</dbReference>
<feature type="domain" description="Chalcone isomerase" evidence="2">
    <location>
        <begin position="141"/>
        <end position="230"/>
    </location>
</feature>
<evidence type="ECO:0000256" key="1">
    <source>
        <dbReference type="SAM" id="SignalP"/>
    </source>
</evidence>
<feature type="domain" description="Chalcone isomerase" evidence="2">
    <location>
        <begin position="30"/>
        <end position="137"/>
    </location>
</feature>
<dbReference type="EMBL" id="JABANE010000060">
    <property type="protein sequence ID" value="NME70290.1"/>
    <property type="molecule type" value="Genomic_DNA"/>
</dbReference>
<dbReference type="Pfam" id="PF16036">
    <property type="entry name" value="Chalcone_3"/>
    <property type="match status" value="2"/>
</dbReference>
<dbReference type="InterPro" id="IPR036298">
    <property type="entry name" value="Chalcone_isomerase_sf"/>
</dbReference>
<protein>
    <recommendedName>
        <fullName evidence="2">Chalcone isomerase domain-containing protein</fullName>
    </recommendedName>
</protein>
<gene>
    <name evidence="3" type="ORF">HHU12_20100</name>
</gene>
<dbReference type="InterPro" id="IPR016088">
    <property type="entry name" value="Chalcone_isomerase_3-sand"/>
</dbReference>
<dbReference type="Proteomes" id="UP000576082">
    <property type="component" value="Unassembled WGS sequence"/>
</dbReference>
<reference evidence="3 4" key="1">
    <citation type="submission" date="2020-04" db="EMBL/GenBank/DDBJ databases">
        <title>Flammeovirga sp. SR4, a novel species isolated from seawater.</title>
        <authorList>
            <person name="Wang X."/>
        </authorList>
    </citation>
    <scope>NUCLEOTIDE SEQUENCE [LARGE SCALE GENOMIC DNA]</scope>
    <source>
        <strain evidence="3 4">ATCC 23126</strain>
    </source>
</reference>
<dbReference type="Gene3D" id="3.50.70.10">
    <property type="match status" value="1"/>
</dbReference>
<sequence length="234" mass="26860">MIKFIYTLLFVLASLNAFSQEQTYDVSFFKNVKFPNVINVEGENLKLNGHGMHSEGLFKLFVCGLYVFERTDDPLKIIYNDHAKMIEMVITSNQFQSDKTIKEVNKVHDENMALMKSGELGDMVDNIKKFDGIIPHKMISIDKSFQELIVEANNGKVDAINGDIKTFLSIFQDEIKMGDHFRLTFYGDKLYLSKNNENKAMIQGKEFQKSLLNIFIGNMAFNQSLKDDLLSQKI</sequence>
<dbReference type="AlphaFoldDB" id="A0A7X9RX25"/>
<evidence type="ECO:0000313" key="4">
    <source>
        <dbReference type="Proteomes" id="UP000576082"/>
    </source>
</evidence>
<feature type="signal peptide" evidence="1">
    <location>
        <begin position="1"/>
        <end position="19"/>
    </location>
</feature>
<dbReference type="GO" id="GO:0016872">
    <property type="term" value="F:intramolecular lyase activity"/>
    <property type="evidence" value="ECO:0007669"/>
    <property type="project" value="InterPro"/>
</dbReference>
<dbReference type="RefSeq" id="WP_169658532.1">
    <property type="nucleotide sequence ID" value="NZ_JABANE010000060.1"/>
</dbReference>
<comment type="caution">
    <text evidence="3">The sequence shown here is derived from an EMBL/GenBank/DDBJ whole genome shotgun (WGS) entry which is preliminary data.</text>
</comment>
<feature type="chain" id="PRO_5030896990" description="Chalcone isomerase domain-containing protein" evidence="1">
    <location>
        <begin position="20"/>
        <end position="234"/>
    </location>
</feature>
<accession>A0A7X9RX25</accession>
<evidence type="ECO:0000313" key="3">
    <source>
        <dbReference type="EMBL" id="NME70290.1"/>
    </source>
</evidence>
<evidence type="ECO:0000259" key="2">
    <source>
        <dbReference type="Pfam" id="PF16036"/>
    </source>
</evidence>
<name>A0A7X9RX25_9BACT</name>
<organism evidence="3 4">
    <name type="scientific">Flammeovirga aprica JL-4</name>
    <dbReference type="NCBI Taxonomy" id="694437"/>
    <lineage>
        <taxon>Bacteria</taxon>
        <taxon>Pseudomonadati</taxon>
        <taxon>Bacteroidota</taxon>
        <taxon>Cytophagia</taxon>
        <taxon>Cytophagales</taxon>
        <taxon>Flammeovirgaceae</taxon>
        <taxon>Flammeovirga</taxon>
    </lineage>
</organism>
<dbReference type="InterPro" id="IPR016087">
    <property type="entry name" value="Chalcone_isomerase"/>
</dbReference>